<dbReference type="RefSeq" id="WP_265687328.1">
    <property type="nucleotide sequence ID" value="NZ_JAKRRX010000037.1"/>
</dbReference>
<protein>
    <submittedName>
        <fullName evidence="2">Type VI secretion system protein TssA</fullName>
    </submittedName>
</protein>
<evidence type="ECO:0000313" key="2">
    <source>
        <dbReference type="EMBL" id="MCW8333862.1"/>
    </source>
</evidence>
<evidence type="ECO:0000259" key="1">
    <source>
        <dbReference type="Pfam" id="PF06812"/>
    </source>
</evidence>
<dbReference type="PANTHER" id="PTHR37024">
    <property type="entry name" value="TYPE VI SECRETION SYSTEM DUF2094 AND IMPA-RELATED DOMAIN PROTEIN"/>
    <property type="match status" value="1"/>
</dbReference>
<name>A0A9X3CDW2_9VIBR</name>
<gene>
    <name evidence="2" type="primary">tssA</name>
    <name evidence="2" type="ORF">MD483_08500</name>
</gene>
<evidence type="ECO:0000313" key="3">
    <source>
        <dbReference type="Proteomes" id="UP001155586"/>
    </source>
</evidence>
<dbReference type="Pfam" id="PF16989">
    <property type="entry name" value="T6SS_VasJ"/>
    <property type="match status" value="1"/>
</dbReference>
<dbReference type="Pfam" id="PF06812">
    <property type="entry name" value="ImpA_N"/>
    <property type="match status" value="1"/>
</dbReference>
<dbReference type="InterPro" id="IPR017739">
    <property type="entry name" value="T6SS-assoc_VCA0119"/>
</dbReference>
<proteinExistence type="predicted"/>
<dbReference type="EMBL" id="JAKRRX010000037">
    <property type="protein sequence ID" value="MCW8333862.1"/>
    <property type="molecule type" value="Genomic_DNA"/>
</dbReference>
<reference evidence="2" key="1">
    <citation type="submission" date="2022-02" db="EMBL/GenBank/DDBJ databases">
        <title>Vibrio sp. nov., a new bacterium isolated from Bohai sea, China.</title>
        <authorList>
            <person name="Yuan Y."/>
        </authorList>
    </citation>
    <scope>NUCLEOTIDE SEQUENCE</scope>
    <source>
        <strain evidence="2">DBSS07</strain>
    </source>
</reference>
<dbReference type="PANTHER" id="PTHR37024:SF3">
    <property type="entry name" value="TYPE VI SECRETION SYSTEM PROTEIN TSSA"/>
    <property type="match status" value="1"/>
</dbReference>
<dbReference type="Proteomes" id="UP001155586">
    <property type="component" value="Unassembled WGS sequence"/>
</dbReference>
<feature type="domain" description="ImpA N-terminal" evidence="1">
    <location>
        <begin position="13"/>
        <end position="125"/>
    </location>
</feature>
<keyword evidence="3" id="KW-1185">Reference proteome</keyword>
<accession>A0A9X3CDW2</accession>
<dbReference type="NCBIfam" id="TIGR03362">
    <property type="entry name" value="VI_chp_7"/>
    <property type="match status" value="1"/>
</dbReference>
<organism evidence="2 3">
    <name type="scientific">Vibrio paucivorans</name>
    <dbReference type="NCBI Taxonomy" id="2829489"/>
    <lineage>
        <taxon>Bacteria</taxon>
        <taxon>Pseudomonadati</taxon>
        <taxon>Pseudomonadota</taxon>
        <taxon>Gammaproteobacteria</taxon>
        <taxon>Vibrionales</taxon>
        <taxon>Vibrionaceae</taxon>
        <taxon>Vibrio</taxon>
    </lineage>
</organism>
<comment type="caution">
    <text evidence="2">The sequence shown here is derived from an EMBL/GenBank/DDBJ whole genome shotgun (WGS) entry which is preliminary data.</text>
</comment>
<dbReference type="AlphaFoldDB" id="A0A9X3CDW2"/>
<sequence length="474" mass="53591">MEIAQYRDCIVVPIEGESAIGHRLIDDSLFDFIEDQMMKVGSLSHASVQWDEVEHSALKLLKEKSKDLKLVVYLLQCLHNRLSTERFITSVWVLADFMSHYWEECYPAPGKRGALPRRKFFSQIIQRFSAASEKVDFNLFDAQAVDELMGALDKLDQSVSSLGLGSDAVEITIVKIKGELKRAQERKQQEQKAVIPNSSSSVASNTIEPAPVAIDNSSEKSSKQTLLKVADFLFEQDAGQELSLRVRRYAVWSSVTSAPDHSPSGETLLRSMSQERIKEYQDQMRSPDLALWRKVENSLAISPFWFEGQLMSYRIAEYLGKPAWCEAIWSETHKFIDRLPSLIDLKFKDGEPFVSEDVKQWLQAGPASNSSSSQTVSGDWNEKREEAFTLAKEGGIAVALSMLNDGLVSATEPRDRFYWRLLSADMLKANSLDAMAQEHYQTLHKQIKAMAVTDWEPSLVEQLENFTTSVKSKD</sequence>
<dbReference type="InterPro" id="IPR010657">
    <property type="entry name" value="ImpA_N"/>
</dbReference>